<evidence type="ECO:0000259" key="1">
    <source>
        <dbReference type="Pfam" id="PF01755"/>
    </source>
</evidence>
<dbReference type="AlphaFoldDB" id="A0A6G4WIK1"/>
<protein>
    <submittedName>
        <fullName evidence="2">Glycosyltransferase family 25 protein</fullName>
    </submittedName>
</protein>
<dbReference type="Pfam" id="PF01755">
    <property type="entry name" value="Glyco_transf_25"/>
    <property type="match status" value="1"/>
</dbReference>
<dbReference type="CDD" id="cd06532">
    <property type="entry name" value="Glyco_transf_25"/>
    <property type="match status" value="1"/>
</dbReference>
<evidence type="ECO:0000313" key="2">
    <source>
        <dbReference type="EMBL" id="NGO54429.1"/>
    </source>
</evidence>
<dbReference type="InterPro" id="IPR002654">
    <property type="entry name" value="Glyco_trans_25"/>
</dbReference>
<reference evidence="2 3" key="1">
    <citation type="submission" date="2020-02" db="EMBL/GenBank/DDBJ databases">
        <title>Genome sequence of strain CCNWXJ40-4.</title>
        <authorList>
            <person name="Gao J."/>
            <person name="Sun J."/>
        </authorList>
    </citation>
    <scope>NUCLEOTIDE SEQUENCE [LARGE SCALE GENOMIC DNA]</scope>
    <source>
        <strain evidence="2 3">CCNWXJ 40-4</strain>
    </source>
</reference>
<comment type="caution">
    <text evidence="2">The sequence shown here is derived from an EMBL/GenBank/DDBJ whole genome shotgun (WGS) entry which is preliminary data.</text>
</comment>
<accession>A0A6G4WIK1</accession>
<dbReference type="EMBL" id="JAAKZF010000052">
    <property type="protein sequence ID" value="NGO54429.1"/>
    <property type="molecule type" value="Genomic_DNA"/>
</dbReference>
<proteinExistence type="predicted"/>
<name>A0A6G4WIK1_9HYPH</name>
<organism evidence="2 3">
    <name type="scientific">Allomesorhizobium camelthorni</name>
    <dbReference type="NCBI Taxonomy" id="475069"/>
    <lineage>
        <taxon>Bacteria</taxon>
        <taxon>Pseudomonadati</taxon>
        <taxon>Pseudomonadota</taxon>
        <taxon>Alphaproteobacteria</taxon>
        <taxon>Hyphomicrobiales</taxon>
        <taxon>Phyllobacteriaceae</taxon>
        <taxon>Allomesorhizobium</taxon>
    </lineage>
</organism>
<keyword evidence="3" id="KW-1185">Reference proteome</keyword>
<gene>
    <name evidence="2" type="ORF">G6N73_25400</name>
</gene>
<dbReference type="Proteomes" id="UP001642900">
    <property type="component" value="Unassembled WGS sequence"/>
</dbReference>
<feature type="domain" description="Glycosyl transferase family 25" evidence="1">
    <location>
        <begin position="2"/>
        <end position="174"/>
    </location>
</feature>
<evidence type="ECO:0000313" key="3">
    <source>
        <dbReference type="Proteomes" id="UP001642900"/>
    </source>
</evidence>
<sequence length="264" mass="29891">MKLFVINLDRQDGRLRRMAEMFDGMGLQFTRVSAVDGRQLSKETIERWCGGASFGEARPGATACFLSHRGCWQRIIDEALPYAAIFEDDLHLGDDAAALFANGDWVPEEADIVKAETMRQPTRMDKTPIAAPGTRKLYRLAGKHIGAGGYVVTRKGAEKLLKMSETFRDPVDHFLFNPELPFASSLVTFQLSPAICMQDFFLKEPAAILGLGSDLHHERSQDRLSRPEKLWREVKRPFAQFYGFLHRKISTLLTGKQWAVVEFR</sequence>